<dbReference type="EMBL" id="CAICTM010000517">
    <property type="protein sequence ID" value="CAB9512098.1"/>
    <property type="molecule type" value="Genomic_DNA"/>
</dbReference>
<accession>A0A9N8HIT6</accession>
<comment type="caution">
    <text evidence="3">The sequence shown here is derived from an EMBL/GenBank/DDBJ whole genome shotgun (WGS) entry which is preliminary data.</text>
</comment>
<dbReference type="OrthoDB" id="75724at2759"/>
<evidence type="ECO:0000256" key="1">
    <source>
        <dbReference type="SAM" id="MobiDB-lite"/>
    </source>
</evidence>
<name>A0A9N8HIT6_9STRA</name>
<dbReference type="PANTHER" id="PTHR45824:SF29">
    <property type="entry name" value="GH16843P"/>
    <property type="match status" value="1"/>
</dbReference>
<protein>
    <submittedName>
        <fullName evidence="3">CRAL/TRIO domain</fullName>
    </submittedName>
</protein>
<keyword evidence="4" id="KW-1185">Reference proteome</keyword>
<sequence length="350" mass="38715">MATASGETISEEEAQKAIQQEVDDEFEDAVEEENEDGVEGQFSVSKEELAIIRAELACEFPEDYAYLSDAYVLSVASKPYSKDPTVRRPLEYSMEKLTHVMEWRVEASAPDMEDLVGLANGPETAPEAVENPEALTKAKALVTALNSGSLYWHGFTKDGRPVLWVRTNRKPWYPDVDAEVDALILLADAGIRCMPSTVTDFVCVSDSSYPPPPNPTFMIKMLKALVRGYPDRLNLLMSAPVSSIVQFVMNLLLPLMPGRLASKVCLMDVEQMKAKLAGLLLNGEEDVPTFFGGPCNHDKFFPEESKCPNRGQGTLKFDYFGMLDRLNKQKEDFEKNLAAAENGEGVEVGP</sequence>
<dbReference type="CDD" id="cd00170">
    <property type="entry name" value="SEC14"/>
    <property type="match status" value="1"/>
</dbReference>
<dbReference type="SUPFAM" id="SSF52087">
    <property type="entry name" value="CRAL/TRIO domain"/>
    <property type="match status" value="1"/>
</dbReference>
<gene>
    <name evidence="3" type="ORF">SEMRO_518_G158850.1</name>
</gene>
<evidence type="ECO:0000313" key="4">
    <source>
        <dbReference type="Proteomes" id="UP001153069"/>
    </source>
</evidence>
<evidence type="ECO:0000313" key="3">
    <source>
        <dbReference type="EMBL" id="CAB9512098.1"/>
    </source>
</evidence>
<dbReference type="PANTHER" id="PTHR45824">
    <property type="entry name" value="GH16843P"/>
    <property type="match status" value="1"/>
</dbReference>
<evidence type="ECO:0000259" key="2">
    <source>
        <dbReference type="PROSITE" id="PS50191"/>
    </source>
</evidence>
<organism evidence="3 4">
    <name type="scientific">Seminavis robusta</name>
    <dbReference type="NCBI Taxonomy" id="568900"/>
    <lineage>
        <taxon>Eukaryota</taxon>
        <taxon>Sar</taxon>
        <taxon>Stramenopiles</taxon>
        <taxon>Ochrophyta</taxon>
        <taxon>Bacillariophyta</taxon>
        <taxon>Bacillariophyceae</taxon>
        <taxon>Bacillariophycidae</taxon>
        <taxon>Naviculales</taxon>
        <taxon>Naviculaceae</taxon>
        <taxon>Seminavis</taxon>
    </lineage>
</organism>
<dbReference type="InterPro" id="IPR052578">
    <property type="entry name" value="PI_Transfer_CRAL-TRIO"/>
</dbReference>
<dbReference type="InterPro" id="IPR001251">
    <property type="entry name" value="CRAL-TRIO_dom"/>
</dbReference>
<dbReference type="Proteomes" id="UP001153069">
    <property type="component" value="Unassembled WGS sequence"/>
</dbReference>
<dbReference type="AlphaFoldDB" id="A0A9N8HIT6"/>
<feature type="region of interest" description="Disordered" evidence="1">
    <location>
        <begin position="1"/>
        <end position="41"/>
    </location>
</feature>
<dbReference type="Gene3D" id="3.40.525.10">
    <property type="entry name" value="CRAL-TRIO lipid binding domain"/>
    <property type="match status" value="1"/>
</dbReference>
<dbReference type="Pfam" id="PF00650">
    <property type="entry name" value="CRAL_TRIO"/>
    <property type="match status" value="1"/>
</dbReference>
<proteinExistence type="predicted"/>
<reference evidence="3" key="1">
    <citation type="submission" date="2020-06" db="EMBL/GenBank/DDBJ databases">
        <authorList>
            <consortium name="Plant Systems Biology data submission"/>
        </authorList>
    </citation>
    <scope>NUCLEOTIDE SEQUENCE</scope>
    <source>
        <strain evidence="3">D6</strain>
    </source>
</reference>
<dbReference type="GO" id="GO:0008526">
    <property type="term" value="F:phosphatidylinositol transfer activity"/>
    <property type="evidence" value="ECO:0007669"/>
    <property type="project" value="TreeGrafter"/>
</dbReference>
<feature type="compositionally biased region" description="Acidic residues" evidence="1">
    <location>
        <begin position="21"/>
        <end position="38"/>
    </location>
</feature>
<dbReference type="InterPro" id="IPR036865">
    <property type="entry name" value="CRAL-TRIO_dom_sf"/>
</dbReference>
<feature type="domain" description="CRAL-TRIO" evidence="2">
    <location>
        <begin position="138"/>
        <end position="299"/>
    </location>
</feature>
<dbReference type="PROSITE" id="PS50191">
    <property type="entry name" value="CRAL_TRIO"/>
    <property type="match status" value="1"/>
</dbReference>